<reference evidence="1 2" key="1">
    <citation type="submission" date="2016-04" db="EMBL/GenBank/DDBJ databases">
        <authorList>
            <person name="Chen L."/>
            <person name="Zhuang W."/>
            <person name="Wang G."/>
        </authorList>
    </citation>
    <scope>NUCLEOTIDE SEQUENCE [LARGE SCALE GENOMIC DNA]</scope>
    <source>
        <strain evidence="2">GR20</strain>
    </source>
</reference>
<organism evidence="1 2">
    <name type="scientific">Niastella koreensis</name>
    <dbReference type="NCBI Taxonomy" id="354356"/>
    <lineage>
        <taxon>Bacteria</taxon>
        <taxon>Pseudomonadati</taxon>
        <taxon>Bacteroidota</taxon>
        <taxon>Chitinophagia</taxon>
        <taxon>Chitinophagales</taxon>
        <taxon>Chitinophagaceae</taxon>
        <taxon>Niastella</taxon>
    </lineage>
</organism>
<keyword evidence="2" id="KW-1185">Reference proteome</keyword>
<dbReference type="EMBL" id="LWBO01000019">
    <property type="protein sequence ID" value="OQP45491.1"/>
    <property type="molecule type" value="Genomic_DNA"/>
</dbReference>
<gene>
    <name evidence="1" type="ORF">A4D02_33055</name>
</gene>
<proteinExistence type="predicted"/>
<sequence length="195" mass="22351">MKIFIEPGDAKRAGVGVYYHQPVIDETGCRLPIKVERQLRSRWCWAAIASAVAAWYETMHISQVQVVDSLLTDLPAGKGLYTNEELVERNVNFKLDVALQFVHCFSHWAIGKPAFERVQFEINQGKPLGVRLEWFKGGAHYILINGYNDQDESILIEDPLHGPQVQEFYRFPANYRESGAVWTETYFTNKVTNNT</sequence>
<dbReference type="Proteomes" id="UP000192277">
    <property type="component" value="Unassembled WGS sequence"/>
</dbReference>
<dbReference type="Pfam" id="PF12385">
    <property type="entry name" value="Peptidase_C70"/>
    <property type="match status" value="1"/>
</dbReference>
<dbReference type="InterPro" id="IPR022118">
    <property type="entry name" value="Peptidase_C70_AvrRpt2"/>
</dbReference>
<evidence type="ECO:0008006" key="3">
    <source>
        <dbReference type="Google" id="ProtNLM"/>
    </source>
</evidence>
<comment type="caution">
    <text evidence="1">The sequence shown here is derived from an EMBL/GenBank/DDBJ whole genome shotgun (WGS) entry which is preliminary data.</text>
</comment>
<dbReference type="RefSeq" id="WP_014217341.1">
    <property type="nucleotide sequence ID" value="NZ_LWBO01000019.1"/>
</dbReference>
<protein>
    <recommendedName>
        <fullName evidence="3">Peptidase C39-like domain-containing protein</fullName>
    </recommendedName>
</protein>
<accession>A0ABX3NTU5</accession>
<evidence type="ECO:0000313" key="1">
    <source>
        <dbReference type="EMBL" id="OQP45491.1"/>
    </source>
</evidence>
<name>A0ABX3NTU5_9BACT</name>
<evidence type="ECO:0000313" key="2">
    <source>
        <dbReference type="Proteomes" id="UP000192277"/>
    </source>
</evidence>